<dbReference type="EMBL" id="CP119078">
    <property type="protein sequence ID" value="WED42577.1"/>
    <property type="molecule type" value="Genomic_DNA"/>
</dbReference>
<dbReference type="Proteomes" id="UP001222087">
    <property type="component" value="Chromosome"/>
</dbReference>
<evidence type="ECO:0000313" key="4">
    <source>
        <dbReference type="Proteomes" id="UP001222087"/>
    </source>
</evidence>
<dbReference type="PANTHER" id="PTHR37483">
    <property type="entry name" value="UPF0125 PROTEIN RATB"/>
    <property type="match status" value="1"/>
</dbReference>
<dbReference type="SUPFAM" id="SSF54285">
    <property type="entry name" value="MoaD/ThiS"/>
    <property type="match status" value="1"/>
</dbReference>
<keyword evidence="4" id="KW-1185">Reference proteome</keyword>
<dbReference type="PANTHER" id="PTHR37483:SF1">
    <property type="entry name" value="UPF0125 PROTEIN RATB"/>
    <property type="match status" value="1"/>
</dbReference>
<dbReference type="Pfam" id="PF03658">
    <property type="entry name" value="Ub-RnfH"/>
    <property type="match status" value="1"/>
</dbReference>
<proteinExistence type="inferred from homology"/>
<dbReference type="HAMAP" id="MF_00460">
    <property type="entry name" value="UPF0125_RnfH"/>
    <property type="match status" value="1"/>
</dbReference>
<evidence type="ECO:0000313" key="3">
    <source>
        <dbReference type="EMBL" id="WED42577.1"/>
    </source>
</evidence>
<protein>
    <recommendedName>
        <fullName evidence="2">UPF0125 protein PXX05_11750</fullName>
    </recommendedName>
</protein>
<sequence length="91" mass="10312">MVNVEIIYIKSDKSTVHLKLSLKSGATIADALVESNLLITNPEIKDYSVGIFAKIKSRDTILKSGDRIEIYRPLALDPKEKRRQRAKTKEK</sequence>
<accession>A0ABY8ATV9</accession>
<dbReference type="InterPro" id="IPR016155">
    <property type="entry name" value="Mopterin_synth/thiamin_S_b"/>
</dbReference>
<dbReference type="InterPro" id="IPR005346">
    <property type="entry name" value="RnfH"/>
</dbReference>
<reference evidence="3 4" key="1">
    <citation type="submission" date="2023-02" db="EMBL/GenBank/DDBJ databases">
        <title>Genome Sequence of L. cardiaca H63T.</title>
        <authorList>
            <person name="Lopez A.E."/>
            <person name="Cianciotto N.P."/>
        </authorList>
    </citation>
    <scope>NUCLEOTIDE SEQUENCE [LARGE SCALE GENOMIC DNA]</scope>
    <source>
        <strain evidence="3 4">H63</strain>
    </source>
</reference>
<evidence type="ECO:0000256" key="1">
    <source>
        <dbReference type="ARBA" id="ARBA00010645"/>
    </source>
</evidence>
<dbReference type="InterPro" id="IPR037021">
    <property type="entry name" value="RnfH_sf"/>
</dbReference>
<gene>
    <name evidence="3" type="ORF">PXX05_11750</name>
</gene>
<dbReference type="Gene3D" id="3.10.20.280">
    <property type="entry name" value="RnfH-like"/>
    <property type="match status" value="1"/>
</dbReference>
<organism evidence="3 4">
    <name type="scientific">Legionella cardiaca</name>
    <dbReference type="NCBI Taxonomy" id="1071983"/>
    <lineage>
        <taxon>Bacteria</taxon>
        <taxon>Pseudomonadati</taxon>
        <taxon>Pseudomonadota</taxon>
        <taxon>Gammaproteobacteria</taxon>
        <taxon>Legionellales</taxon>
        <taxon>Legionellaceae</taxon>
        <taxon>Legionella</taxon>
    </lineage>
</organism>
<comment type="similarity">
    <text evidence="1 2">Belongs to the UPF0125 (RnfH) family.</text>
</comment>
<dbReference type="NCBIfam" id="NF002490">
    <property type="entry name" value="PRK01777.1"/>
    <property type="match status" value="1"/>
</dbReference>
<evidence type="ECO:0000256" key="2">
    <source>
        <dbReference type="HAMAP-Rule" id="MF_00460"/>
    </source>
</evidence>
<name>A0ABY8ATV9_9GAMM</name>